<dbReference type="InterPro" id="IPR002123">
    <property type="entry name" value="Plipid/glycerol_acylTrfase"/>
</dbReference>
<dbReference type="EMBL" id="JACHDZ010000003">
    <property type="protein sequence ID" value="MBB5344384.1"/>
    <property type="molecule type" value="Genomic_DNA"/>
</dbReference>
<dbReference type="Proteomes" id="UP000569092">
    <property type="component" value="Unassembled WGS sequence"/>
</dbReference>
<protein>
    <submittedName>
        <fullName evidence="2">1-acyl-sn-glycerol-3-phosphate acyltransferase</fullName>
    </submittedName>
</protein>
<evidence type="ECO:0000259" key="1">
    <source>
        <dbReference type="SMART" id="SM00563"/>
    </source>
</evidence>
<sequence>MSRNEASNYMDAPPISLMTLRFFRRIVRSYFRRHFHAVRVSGAERLSTLAKTIAGPVIVYANHSSWWDPMVSVYLAERLMDARQHYAPMDAAALERYAILKRVGIFGVQMNSARGAAQFLKTSKAILTAGGVVWVTPQGRFVDGRARPLEFKPGLSALASRVAASAGRCTVVPLAIEYPFWDERLPECLLHFGEPMKVNSGQDAEILQQQLVESLEAAMNTLRTMAIERDARNFHTLSHGKLGMGGFYGGWQRLKASLTGRPFDPEHTVMPKRSADLVSCEDHTDDA</sequence>
<dbReference type="Pfam" id="PF01553">
    <property type="entry name" value="Acyltransferase"/>
    <property type="match status" value="1"/>
</dbReference>
<dbReference type="SUPFAM" id="SSF69593">
    <property type="entry name" value="Glycerol-3-phosphate (1)-acyltransferase"/>
    <property type="match status" value="1"/>
</dbReference>
<reference evidence="2 3" key="1">
    <citation type="submission" date="2020-08" db="EMBL/GenBank/DDBJ databases">
        <title>Genomic Encyclopedia of Type Strains, Phase IV (KMG-V): Genome sequencing to study the core and pangenomes of soil and plant-associated prokaryotes.</title>
        <authorList>
            <person name="Whitman W."/>
        </authorList>
    </citation>
    <scope>NUCLEOTIDE SEQUENCE [LARGE SCALE GENOMIC DNA]</scope>
    <source>
        <strain evidence="2 3">M8US30</strain>
    </source>
</reference>
<name>A0A7W8JAL5_9BACT</name>
<comment type="caution">
    <text evidence="2">The sequence shown here is derived from an EMBL/GenBank/DDBJ whole genome shotgun (WGS) entry which is preliminary data.</text>
</comment>
<proteinExistence type="predicted"/>
<feature type="domain" description="Phospholipid/glycerol acyltransferase" evidence="1">
    <location>
        <begin position="57"/>
        <end position="179"/>
    </location>
</feature>
<dbReference type="GO" id="GO:0016746">
    <property type="term" value="F:acyltransferase activity"/>
    <property type="evidence" value="ECO:0007669"/>
    <property type="project" value="UniProtKB-KW"/>
</dbReference>
<keyword evidence="2" id="KW-0012">Acyltransferase</keyword>
<dbReference type="CDD" id="cd06551">
    <property type="entry name" value="LPLAT"/>
    <property type="match status" value="1"/>
</dbReference>
<accession>A0A7W8JAL5</accession>
<organism evidence="2 3">
    <name type="scientific">Tunturiibacter lichenicola</name>
    <dbReference type="NCBI Taxonomy" id="2051959"/>
    <lineage>
        <taxon>Bacteria</taxon>
        <taxon>Pseudomonadati</taxon>
        <taxon>Acidobacteriota</taxon>
        <taxon>Terriglobia</taxon>
        <taxon>Terriglobales</taxon>
        <taxon>Acidobacteriaceae</taxon>
        <taxon>Tunturiibacter</taxon>
    </lineage>
</organism>
<keyword evidence="2" id="KW-0808">Transferase</keyword>
<evidence type="ECO:0000313" key="3">
    <source>
        <dbReference type="Proteomes" id="UP000569092"/>
    </source>
</evidence>
<evidence type="ECO:0000313" key="2">
    <source>
        <dbReference type="EMBL" id="MBB5344384.1"/>
    </source>
</evidence>
<gene>
    <name evidence="2" type="ORF">HDF10_002363</name>
</gene>
<dbReference type="SMART" id="SM00563">
    <property type="entry name" value="PlsC"/>
    <property type="match status" value="1"/>
</dbReference>
<dbReference type="AlphaFoldDB" id="A0A7W8JAL5"/>